<gene>
    <name evidence="3" type="ORF">PgNI_08360</name>
</gene>
<sequence length="88" mass="10010">MHHMLPPPRSTWGYTYSSPDTPTIPRFSCSKPGGTGEISPTSFEISQLGEANRLNRDAGLNTNSQGPVRLFGHFRMRHFFIIFFFFCL</sequence>
<dbReference type="AlphaFoldDB" id="A0A6P8AVF3"/>
<protein>
    <submittedName>
        <fullName evidence="3">Uncharacterized protein</fullName>
    </submittedName>
</protein>
<name>A0A6P8AVF3_PYRGI</name>
<accession>A0A6P8AVF3</accession>
<dbReference type="KEGG" id="pgri:PgNI_08360"/>
<organism evidence="2 3">
    <name type="scientific">Pyricularia grisea</name>
    <name type="common">Crabgrass-specific blast fungus</name>
    <name type="synonym">Magnaporthe grisea</name>
    <dbReference type="NCBI Taxonomy" id="148305"/>
    <lineage>
        <taxon>Eukaryota</taxon>
        <taxon>Fungi</taxon>
        <taxon>Dikarya</taxon>
        <taxon>Ascomycota</taxon>
        <taxon>Pezizomycotina</taxon>
        <taxon>Sordariomycetes</taxon>
        <taxon>Sordariomycetidae</taxon>
        <taxon>Magnaporthales</taxon>
        <taxon>Pyriculariaceae</taxon>
        <taxon>Pyricularia</taxon>
    </lineage>
</organism>
<proteinExistence type="predicted"/>
<reference evidence="3" key="3">
    <citation type="submission" date="2025-08" db="UniProtKB">
        <authorList>
            <consortium name="RefSeq"/>
        </authorList>
    </citation>
    <scope>IDENTIFICATION</scope>
    <source>
        <strain evidence="3">NI907</strain>
    </source>
</reference>
<evidence type="ECO:0000313" key="2">
    <source>
        <dbReference type="Proteomes" id="UP000515153"/>
    </source>
</evidence>
<keyword evidence="2" id="KW-1185">Reference proteome</keyword>
<evidence type="ECO:0000256" key="1">
    <source>
        <dbReference type="SAM" id="MobiDB-lite"/>
    </source>
</evidence>
<dbReference type="Proteomes" id="UP000515153">
    <property type="component" value="Chromosome V"/>
</dbReference>
<evidence type="ECO:0000313" key="3">
    <source>
        <dbReference type="RefSeq" id="XP_030978877.1"/>
    </source>
</evidence>
<feature type="region of interest" description="Disordered" evidence="1">
    <location>
        <begin position="1"/>
        <end position="20"/>
    </location>
</feature>
<dbReference type="GeneID" id="41963265"/>
<dbReference type="RefSeq" id="XP_030978877.1">
    <property type="nucleotide sequence ID" value="XM_031128356.1"/>
</dbReference>
<reference evidence="3" key="2">
    <citation type="submission" date="2019-10" db="EMBL/GenBank/DDBJ databases">
        <authorList>
            <consortium name="NCBI Genome Project"/>
        </authorList>
    </citation>
    <scope>NUCLEOTIDE SEQUENCE</scope>
    <source>
        <strain evidence="3">NI907</strain>
    </source>
</reference>
<reference evidence="2 3" key="1">
    <citation type="journal article" date="2019" name="Mol. Biol. Evol.">
        <title>Blast fungal genomes show frequent chromosomal changes, gene gains and losses, and effector gene turnover.</title>
        <authorList>
            <person name="Gomez Luciano L.B."/>
            <person name="Jason Tsai I."/>
            <person name="Chuma I."/>
            <person name="Tosa Y."/>
            <person name="Chen Y.H."/>
            <person name="Li J.Y."/>
            <person name="Li M.Y."/>
            <person name="Jade Lu M.Y."/>
            <person name="Nakayashiki H."/>
            <person name="Li W.H."/>
        </authorList>
    </citation>
    <scope>NUCLEOTIDE SEQUENCE [LARGE SCALE GENOMIC DNA]</scope>
    <source>
        <strain evidence="2 3">NI907</strain>
    </source>
</reference>
<feature type="non-terminal residue" evidence="3">
    <location>
        <position position="88"/>
    </location>
</feature>